<dbReference type="PANTHER" id="PTHR11076">
    <property type="entry name" value="DNA REPAIR POLYMERASE UMUC / TRANSFERASE FAMILY MEMBER"/>
    <property type="match status" value="1"/>
</dbReference>
<dbReference type="GO" id="GO:0006281">
    <property type="term" value="P:DNA repair"/>
    <property type="evidence" value="ECO:0007669"/>
    <property type="project" value="UniProtKB-UniRule"/>
</dbReference>
<keyword evidence="6" id="KW-0460">Magnesium</keyword>
<dbReference type="GO" id="GO:0006261">
    <property type="term" value="P:DNA-templated DNA replication"/>
    <property type="evidence" value="ECO:0007669"/>
    <property type="project" value="UniProtKB-UniRule"/>
</dbReference>
<feature type="binding site" evidence="6">
    <location>
        <position position="16"/>
    </location>
    <ligand>
        <name>Mg(2+)</name>
        <dbReference type="ChEBI" id="CHEBI:18420"/>
    </ligand>
</feature>
<evidence type="ECO:0000313" key="8">
    <source>
        <dbReference type="EMBL" id="QJX80003.1"/>
    </source>
</evidence>
<evidence type="ECO:0000256" key="4">
    <source>
        <dbReference type="ARBA" id="ARBA00022763"/>
    </source>
</evidence>
<keyword evidence="3 6" id="KW-0548">Nucleotidyltransferase</keyword>
<dbReference type="InterPro" id="IPR022880">
    <property type="entry name" value="DNApol_IV"/>
</dbReference>
<comment type="function">
    <text evidence="6">Poorly processive, error-prone DNA polymerase involved in untargeted mutagenesis. Copies undamaged DNA at stalled replication forks, which arise in vivo from mismatched or misaligned primer ends. These misaligned primers can be extended by PolIV. Exhibits no 3'-5' exonuclease (proofreading) activity. May be involved in translesional synthesis, in conjunction with the beta clamp from PolIII.</text>
</comment>
<geneLocation type="plasmid" evidence="9">
    <name>pfdu301a</name>
</geneLocation>
<proteinExistence type="inferred from homology"/>
<dbReference type="EMBL" id="CP045273">
    <property type="protein sequence ID" value="QJX80003.1"/>
    <property type="molecule type" value="Genomic_DNA"/>
</dbReference>
<evidence type="ECO:0000259" key="7">
    <source>
        <dbReference type="PROSITE" id="PS50173"/>
    </source>
</evidence>
<dbReference type="CDD" id="cd03586">
    <property type="entry name" value="PolY_Pol_IV_kappa"/>
    <property type="match status" value="1"/>
</dbReference>
<comment type="subcellular location">
    <subcellularLocation>
        <location evidence="6">Cytoplasm</location>
    </subcellularLocation>
</comment>
<dbReference type="GO" id="GO:0042276">
    <property type="term" value="P:error-prone translesion synthesis"/>
    <property type="evidence" value="ECO:0007669"/>
    <property type="project" value="TreeGrafter"/>
</dbReference>
<gene>
    <name evidence="6" type="primary">dinB</name>
    <name evidence="8" type="ORF">FDZ14_28275</name>
</gene>
<dbReference type="HAMAP" id="MF_01113">
    <property type="entry name" value="DNApol_IV"/>
    <property type="match status" value="1"/>
</dbReference>
<keyword evidence="6" id="KW-0963">Cytoplasm</keyword>
<name>A0A6M6DYH0_PRIMG</name>
<evidence type="ECO:0000256" key="6">
    <source>
        <dbReference type="HAMAP-Rule" id="MF_01113"/>
    </source>
</evidence>
<dbReference type="GO" id="GO:0003684">
    <property type="term" value="F:damaged DNA binding"/>
    <property type="evidence" value="ECO:0007669"/>
    <property type="project" value="InterPro"/>
</dbReference>
<dbReference type="PROSITE" id="PS50173">
    <property type="entry name" value="UMUC"/>
    <property type="match status" value="1"/>
</dbReference>
<dbReference type="InterPro" id="IPR050116">
    <property type="entry name" value="DNA_polymerase-Y"/>
</dbReference>
<dbReference type="Gene3D" id="1.10.150.20">
    <property type="entry name" value="5' to 3' exonuclease, C-terminal subdomain"/>
    <property type="match status" value="1"/>
</dbReference>
<keyword evidence="6" id="KW-0234">DNA repair</keyword>
<dbReference type="InterPro" id="IPR001126">
    <property type="entry name" value="UmuC"/>
</dbReference>
<dbReference type="GO" id="GO:0009432">
    <property type="term" value="P:SOS response"/>
    <property type="evidence" value="ECO:0007669"/>
    <property type="project" value="TreeGrafter"/>
</dbReference>
<accession>A0A6M6DYH0</accession>
<feature type="domain" description="UmuC" evidence="7">
    <location>
        <begin position="12"/>
        <end position="192"/>
    </location>
</feature>
<dbReference type="Pfam" id="PF11798">
    <property type="entry name" value="IMS_HHH"/>
    <property type="match status" value="1"/>
</dbReference>
<evidence type="ECO:0000256" key="5">
    <source>
        <dbReference type="ARBA" id="ARBA00022932"/>
    </source>
</evidence>
<dbReference type="InterPro" id="IPR024728">
    <property type="entry name" value="PolY_HhH_motif"/>
</dbReference>
<feature type="binding site" evidence="6">
    <location>
        <position position="111"/>
    </location>
    <ligand>
        <name>Mg(2+)</name>
        <dbReference type="ChEBI" id="CHEBI:18420"/>
    </ligand>
</feature>
<evidence type="ECO:0000313" key="9">
    <source>
        <dbReference type="Proteomes" id="UP000501076"/>
    </source>
</evidence>
<evidence type="ECO:0000256" key="3">
    <source>
        <dbReference type="ARBA" id="ARBA00022695"/>
    </source>
</evidence>
<dbReference type="NCBIfam" id="NF002492">
    <property type="entry name" value="PRK01810.1"/>
    <property type="match status" value="1"/>
</dbReference>
<dbReference type="Gene3D" id="3.30.70.270">
    <property type="match status" value="1"/>
</dbReference>
<dbReference type="SUPFAM" id="SSF56672">
    <property type="entry name" value="DNA/RNA polymerases"/>
    <property type="match status" value="1"/>
</dbReference>
<dbReference type="InterPro" id="IPR036775">
    <property type="entry name" value="DNA_pol_Y-fam_lit_finger_sf"/>
</dbReference>
<comment type="catalytic activity">
    <reaction evidence="6">
        <text>DNA(n) + a 2'-deoxyribonucleoside 5'-triphosphate = DNA(n+1) + diphosphate</text>
        <dbReference type="Rhea" id="RHEA:22508"/>
        <dbReference type="Rhea" id="RHEA-COMP:17339"/>
        <dbReference type="Rhea" id="RHEA-COMP:17340"/>
        <dbReference type="ChEBI" id="CHEBI:33019"/>
        <dbReference type="ChEBI" id="CHEBI:61560"/>
        <dbReference type="ChEBI" id="CHEBI:173112"/>
        <dbReference type="EC" id="2.7.7.7"/>
    </reaction>
</comment>
<dbReference type="AlphaFoldDB" id="A0A6M6DYH0"/>
<dbReference type="Proteomes" id="UP000501076">
    <property type="component" value="Plasmid pFDU301A"/>
</dbReference>
<dbReference type="RefSeq" id="WP_171777986.1">
    <property type="nucleotide sequence ID" value="NZ_CP045273.1"/>
</dbReference>
<dbReference type="SUPFAM" id="SSF100879">
    <property type="entry name" value="Lesion bypass DNA polymerase (Y-family), little finger domain"/>
    <property type="match status" value="1"/>
</dbReference>
<comment type="similarity">
    <text evidence="1 6">Belongs to the DNA polymerase type-Y family.</text>
</comment>
<dbReference type="InterPro" id="IPR043128">
    <property type="entry name" value="Rev_trsase/Diguanyl_cyclase"/>
</dbReference>
<dbReference type="InterPro" id="IPR043502">
    <property type="entry name" value="DNA/RNA_pol_sf"/>
</dbReference>
<dbReference type="GO" id="GO:0005829">
    <property type="term" value="C:cytosol"/>
    <property type="evidence" value="ECO:0007669"/>
    <property type="project" value="TreeGrafter"/>
</dbReference>
<reference evidence="8 9" key="1">
    <citation type="submission" date="2019-10" db="EMBL/GenBank/DDBJ databases">
        <title>Complete genome sequences for adaption low water activity.</title>
        <authorList>
            <person name="Zhao L."/>
            <person name="Zhong J."/>
        </authorList>
    </citation>
    <scope>NUCLEOTIDE SEQUENCE [LARGE SCALE GENOMIC DNA]</scope>
    <source>
        <strain evidence="8 9">FDU301</strain>
        <plasmid evidence="9">pfdu301a</plasmid>
    </source>
</reference>
<dbReference type="Gene3D" id="3.40.1170.60">
    <property type="match status" value="1"/>
</dbReference>
<dbReference type="Gene3D" id="3.30.1490.100">
    <property type="entry name" value="DNA polymerase, Y-family, little finger domain"/>
    <property type="match status" value="1"/>
</dbReference>
<dbReference type="Pfam" id="PF11799">
    <property type="entry name" value="IMS_C"/>
    <property type="match status" value="1"/>
</dbReference>
<evidence type="ECO:0000256" key="2">
    <source>
        <dbReference type="ARBA" id="ARBA00022457"/>
    </source>
</evidence>
<comment type="cofactor">
    <cofactor evidence="6">
        <name>Mg(2+)</name>
        <dbReference type="ChEBI" id="CHEBI:18420"/>
    </cofactor>
    <text evidence="6">Binds 2 magnesium ions per subunit.</text>
</comment>
<dbReference type="GO" id="GO:0003887">
    <property type="term" value="F:DNA-directed DNA polymerase activity"/>
    <property type="evidence" value="ECO:0007669"/>
    <property type="project" value="UniProtKB-UniRule"/>
</dbReference>
<keyword evidence="5 6" id="KW-0239">DNA-directed DNA polymerase</keyword>
<evidence type="ECO:0000256" key="1">
    <source>
        <dbReference type="ARBA" id="ARBA00010945"/>
    </source>
</evidence>
<keyword evidence="8" id="KW-0614">Plasmid</keyword>
<keyword evidence="6" id="KW-0238">DNA-binding</keyword>
<keyword evidence="6 8" id="KW-0808">Transferase</keyword>
<organism evidence="8 9">
    <name type="scientific">Priestia megaterium</name>
    <name type="common">Bacillus megaterium</name>
    <dbReference type="NCBI Taxonomy" id="1404"/>
    <lineage>
        <taxon>Bacteria</taxon>
        <taxon>Bacillati</taxon>
        <taxon>Bacillota</taxon>
        <taxon>Bacilli</taxon>
        <taxon>Bacillales</taxon>
        <taxon>Bacillaceae</taxon>
        <taxon>Priestia</taxon>
    </lineage>
</organism>
<protein>
    <recommendedName>
        <fullName evidence="6">DNA polymerase IV</fullName>
        <shortName evidence="6">Pol IV</shortName>
        <ecNumber evidence="6">2.7.7.7</ecNumber>
    </recommendedName>
</protein>
<comment type="subunit">
    <text evidence="6">Monomer.</text>
</comment>
<keyword evidence="4 6" id="KW-0227">DNA damage</keyword>
<keyword evidence="6" id="KW-0235">DNA replication</keyword>
<dbReference type="Pfam" id="PF00817">
    <property type="entry name" value="IMS"/>
    <property type="match status" value="1"/>
</dbReference>
<keyword evidence="2 6" id="KW-0515">Mutator protein</keyword>
<dbReference type="InterPro" id="IPR017961">
    <property type="entry name" value="DNA_pol_Y-fam_little_finger"/>
</dbReference>
<dbReference type="EC" id="2.7.7.7" evidence="6"/>
<keyword evidence="6" id="KW-0479">Metal-binding</keyword>
<dbReference type="PANTHER" id="PTHR11076:SF33">
    <property type="entry name" value="DNA POLYMERASE KAPPA"/>
    <property type="match status" value="1"/>
</dbReference>
<feature type="site" description="Substrate discrimination" evidence="6">
    <location>
        <position position="21"/>
    </location>
</feature>
<dbReference type="NCBIfam" id="NF002677">
    <property type="entry name" value="PRK02406.1"/>
    <property type="match status" value="1"/>
</dbReference>
<dbReference type="GO" id="GO:0000287">
    <property type="term" value="F:magnesium ion binding"/>
    <property type="evidence" value="ECO:0007669"/>
    <property type="project" value="UniProtKB-UniRule"/>
</dbReference>
<feature type="active site" evidence="6">
    <location>
        <position position="112"/>
    </location>
</feature>
<sequence length="418" mass="47178">MKSHYPKNGRVILHIDCNAYFASVEIANDPSLEGKPVVVSGNTKRNGMAIAVNYVAREYGISTTMPLWEAKQKCPTLIVKQSQFDLYRETSSQIFQYLSSISPLMEPASIDEAYLDITDAWELGTPMEIAERIRTEVLERFKIPVSIGISTCKVLSKMASDMQKPLGITVLRKRDIPSVIWPLPVNELHGCGKKTSEKMKNMGIYTIKDLAKADNYKLETTLGKNGILLKNWANGIDERPVDKDAAYDYKSIGNTTTLEKFSSEEITLVEVLEKLSKSVSKRLSNKRVVGGTIQITIRYAEDFKTITRSRKLPNPTSDQNEILHYAILLFKKNWNGDLVRLLGISLHQIEKQKDSTKQLDLFSFEEDASKFEKKEPLTKAIASLKEKFGDQTIRTGYDLLDNQRKDFKTGFNATDSGN</sequence>